<dbReference type="KEGG" id="eke:EK0264_11635"/>
<accession>A0A7L4YNL0</accession>
<protein>
    <recommendedName>
        <fullName evidence="3">WXG100 family type VII secretion target</fullName>
    </recommendedName>
</protein>
<gene>
    <name evidence="1" type="ORF">EK0264_11635</name>
</gene>
<name>A0A7L4YNL0_9ACTN</name>
<dbReference type="InterPro" id="IPR036689">
    <property type="entry name" value="ESAT-6-like_sf"/>
</dbReference>
<dbReference type="OrthoDB" id="5189005at2"/>
<keyword evidence="2" id="KW-1185">Reference proteome</keyword>
<organism evidence="1 2">
    <name type="scientific">Epidermidibacterium keratini</name>
    <dbReference type="NCBI Taxonomy" id="1891644"/>
    <lineage>
        <taxon>Bacteria</taxon>
        <taxon>Bacillati</taxon>
        <taxon>Actinomycetota</taxon>
        <taxon>Actinomycetes</taxon>
        <taxon>Sporichthyales</taxon>
        <taxon>Sporichthyaceae</taxon>
        <taxon>Epidermidibacterium</taxon>
    </lineage>
</organism>
<evidence type="ECO:0008006" key="3">
    <source>
        <dbReference type="Google" id="ProtNLM"/>
    </source>
</evidence>
<evidence type="ECO:0000313" key="1">
    <source>
        <dbReference type="EMBL" id="QHC00871.1"/>
    </source>
</evidence>
<dbReference type="Pfam" id="PF06013">
    <property type="entry name" value="WXG100"/>
    <property type="match status" value="1"/>
</dbReference>
<sequence>MSMDSTYAVDWNIQNDGVGSIGNAISALDSELSQINTDGNALKSTWESASARAAYDTRQKQWDDAGTQIKQALEKFKTNLGASAEIAQGAEKQNTNILSA</sequence>
<dbReference type="AlphaFoldDB" id="A0A7L4YNL0"/>
<dbReference type="InParanoid" id="A0A7L4YNL0"/>
<reference evidence="1 2" key="1">
    <citation type="journal article" date="2018" name="Int. J. Syst. Evol. Microbiol.">
        <title>Epidermidibacterium keratini gen. nov., sp. nov., a member of the family Sporichthyaceae, isolated from keratin epidermis.</title>
        <authorList>
            <person name="Lee D.G."/>
            <person name="Trujillo M.E."/>
            <person name="Kang S."/>
            <person name="Nam J.J."/>
            <person name="Kim Y.J."/>
        </authorList>
    </citation>
    <scope>NUCLEOTIDE SEQUENCE [LARGE SCALE GENOMIC DNA]</scope>
    <source>
        <strain evidence="1 2">EPI-7</strain>
    </source>
</reference>
<dbReference type="Proteomes" id="UP000463857">
    <property type="component" value="Chromosome"/>
</dbReference>
<dbReference type="SUPFAM" id="SSF140453">
    <property type="entry name" value="EsxAB dimer-like"/>
    <property type="match status" value="1"/>
</dbReference>
<dbReference type="InterPro" id="IPR010310">
    <property type="entry name" value="T7SS_ESAT-6-like"/>
</dbReference>
<dbReference type="RefSeq" id="WP_159545781.1">
    <property type="nucleotide sequence ID" value="NZ_CP047156.1"/>
</dbReference>
<dbReference type="EMBL" id="CP047156">
    <property type="protein sequence ID" value="QHC00871.1"/>
    <property type="molecule type" value="Genomic_DNA"/>
</dbReference>
<evidence type="ECO:0000313" key="2">
    <source>
        <dbReference type="Proteomes" id="UP000463857"/>
    </source>
</evidence>
<dbReference type="Gene3D" id="1.10.287.1060">
    <property type="entry name" value="ESAT-6-like"/>
    <property type="match status" value="1"/>
</dbReference>
<proteinExistence type="predicted"/>